<comment type="similarity">
    <text evidence="1">Belongs to the FGGY kinase family.</text>
</comment>
<evidence type="ECO:0000256" key="2">
    <source>
        <dbReference type="ARBA" id="ARBA00022679"/>
    </source>
</evidence>
<protein>
    <submittedName>
        <fullName evidence="5">FGGY-family carbohydrate kinase</fullName>
    </submittedName>
</protein>
<reference evidence="5 6" key="1">
    <citation type="submission" date="2023-12" db="EMBL/GenBank/DDBJ databases">
        <title>Baltic Sea Cyanobacteria.</title>
        <authorList>
            <person name="Delbaje E."/>
            <person name="Fewer D.P."/>
            <person name="Shishido T.K."/>
        </authorList>
    </citation>
    <scope>NUCLEOTIDE SEQUENCE [LARGE SCALE GENOMIC DNA]</scope>
    <source>
        <strain evidence="5 6">UHCC 0139</strain>
    </source>
</reference>
<dbReference type="PANTHER" id="PTHR10196">
    <property type="entry name" value="SUGAR KINASE"/>
    <property type="match status" value="1"/>
</dbReference>
<keyword evidence="6" id="KW-1185">Reference proteome</keyword>
<dbReference type="EMBL" id="JAYGHX010000017">
    <property type="protein sequence ID" value="MEA5392806.1"/>
    <property type="molecule type" value="Genomic_DNA"/>
</dbReference>
<evidence type="ECO:0000256" key="1">
    <source>
        <dbReference type="ARBA" id="ARBA00009156"/>
    </source>
</evidence>
<dbReference type="Pfam" id="PF02782">
    <property type="entry name" value="FGGY_C"/>
    <property type="match status" value="1"/>
</dbReference>
<dbReference type="InterPro" id="IPR018485">
    <property type="entry name" value="FGGY_C"/>
</dbReference>
<dbReference type="Proteomes" id="UP001304461">
    <property type="component" value="Unassembled WGS sequence"/>
</dbReference>
<evidence type="ECO:0000256" key="3">
    <source>
        <dbReference type="ARBA" id="ARBA00022777"/>
    </source>
</evidence>
<evidence type="ECO:0000259" key="4">
    <source>
        <dbReference type="Pfam" id="PF02782"/>
    </source>
</evidence>
<evidence type="ECO:0000313" key="5">
    <source>
        <dbReference type="EMBL" id="MEA5392806.1"/>
    </source>
</evidence>
<proteinExistence type="inferred from homology"/>
<evidence type="ECO:0000313" key="6">
    <source>
        <dbReference type="Proteomes" id="UP001304461"/>
    </source>
</evidence>
<keyword evidence="3 5" id="KW-0418">Kinase</keyword>
<accession>A0ABU5RYC2</accession>
<dbReference type="PANTHER" id="PTHR10196:SF80">
    <property type="entry name" value="D-RIBULOSE KINASE"/>
    <property type="match status" value="1"/>
</dbReference>
<keyword evidence="2" id="KW-0808">Transferase</keyword>
<dbReference type="CDD" id="cd07783">
    <property type="entry name" value="ASKHA_NBD_FGGY_SePSK_AtXK1-like"/>
    <property type="match status" value="1"/>
</dbReference>
<dbReference type="SUPFAM" id="SSF53067">
    <property type="entry name" value="Actin-like ATPase domain"/>
    <property type="match status" value="2"/>
</dbReference>
<name>A0ABU5RYC2_9CYAN</name>
<organism evidence="5 6">
    <name type="scientific">Cyanobium gracile UHCC 0139</name>
    <dbReference type="NCBI Taxonomy" id="3110308"/>
    <lineage>
        <taxon>Bacteria</taxon>
        <taxon>Bacillati</taxon>
        <taxon>Cyanobacteriota</taxon>
        <taxon>Cyanophyceae</taxon>
        <taxon>Synechococcales</taxon>
        <taxon>Prochlorococcaceae</taxon>
        <taxon>Cyanobium</taxon>
    </lineage>
</organism>
<dbReference type="GO" id="GO:0016301">
    <property type="term" value="F:kinase activity"/>
    <property type="evidence" value="ECO:0007669"/>
    <property type="project" value="UniProtKB-KW"/>
</dbReference>
<feature type="domain" description="Carbohydrate kinase FGGY C-terminal" evidence="4">
    <location>
        <begin position="270"/>
        <end position="428"/>
    </location>
</feature>
<dbReference type="InterPro" id="IPR043129">
    <property type="entry name" value="ATPase_NBD"/>
</dbReference>
<gene>
    <name evidence="5" type="ORF">VB738_16205</name>
</gene>
<comment type="caution">
    <text evidence="5">The sequence shown here is derived from an EMBL/GenBank/DDBJ whole genome shotgun (WGS) entry which is preliminary data.</text>
</comment>
<dbReference type="RefSeq" id="WP_323306723.1">
    <property type="nucleotide sequence ID" value="NZ_JAYGHX010000017.1"/>
</dbReference>
<dbReference type="Gene3D" id="3.30.420.40">
    <property type="match status" value="2"/>
</dbReference>
<sequence>MSALYLGVDLGSSGLRLAVLADAGTPGGDPASPVLDRQSPYPGRFEDPEAWRQGLIDLLATVPEEVRRRVGAVAIDGTSGTLLACGPGGRLLPPPLADALPYHQACPEQTGAIATLLATEAGAWAAHPAASSSGSLARALRLLDQAREAGLTQDLLLRHQADWLMGWLLDDWRWGEEGNNVRLGWDLPQDRWLAGVAEGLGAAVLPEIRSSGSRLGRLAPAAAACLGLPADCQVVAGSTDANAAVLAADPEAGDGIAVLGTTLVLKQFVAAPLAGAGLSNHRVGGRWLVGGASNAGAGILRRFFDDAQVAELSRQITPDRPTGLALRPLSRRGERFPVDDPKLEPILEPRPASDARYLQALLEGLTAIEVAGWRRLRELGAPELLRVISVGGGARNSPWRALRTRALGIPVLNRPKRTAALGMALLARASSRMGSDSPSPRP</sequence>